<dbReference type="RefSeq" id="WP_108132877.1">
    <property type="nucleotide sequence ID" value="NZ_PXNS01000007.1"/>
</dbReference>
<comment type="caution">
    <text evidence="11">The sequence shown here is derived from an EMBL/GenBank/DDBJ whole genome shotgun (WGS) entry which is preliminary data.</text>
</comment>
<dbReference type="InterPro" id="IPR029063">
    <property type="entry name" value="SAM-dependent_MTases_sf"/>
</dbReference>
<keyword evidence="5 8" id="KW-0808">Transferase</keyword>
<dbReference type="EMBL" id="PXNS01000007">
    <property type="protein sequence ID" value="PTL94024.1"/>
    <property type="molecule type" value="Genomic_DNA"/>
</dbReference>
<evidence type="ECO:0000313" key="11">
    <source>
        <dbReference type="EMBL" id="PTL94024.1"/>
    </source>
</evidence>
<comment type="function">
    <text evidence="8">Converts the free carboxyl group of a malonyl-thioester to its methyl ester by transfer of a methyl group from S-adenosyl-L-methionine (SAM). It allows to synthesize pimeloyl-ACP via the fatty acid synthetic pathway.</text>
</comment>
<feature type="domain" description="Methyltransferase type 11" evidence="10">
    <location>
        <begin position="80"/>
        <end position="205"/>
    </location>
</feature>
<feature type="compositionally biased region" description="Low complexity" evidence="9">
    <location>
        <begin position="119"/>
        <end position="132"/>
    </location>
</feature>
<evidence type="ECO:0000256" key="4">
    <source>
        <dbReference type="ARBA" id="ARBA00022603"/>
    </source>
</evidence>
<evidence type="ECO:0000259" key="10">
    <source>
        <dbReference type="Pfam" id="PF08241"/>
    </source>
</evidence>
<keyword evidence="6 8" id="KW-0949">S-adenosyl-L-methionine</keyword>
<evidence type="ECO:0000256" key="1">
    <source>
        <dbReference type="ARBA" id="ARBA00000852"/>
    </source>
</evidence>
<dbReference type="GO" id="GO:0008168">
    <property type="term" value="F:methyltransferase activity"/>
    <property type="evidence" value="ECO:0007669"/>
    <property type="project" value="UniProtKB-KW"/>
</dbReference>
<dbReference type="SUPFAM" id="SSF53335">
    <property type="entry name" value="S-adenosyl-L-methionine-dependent methyltransferases"/>
    <property type="match status" value="1"/>
</dbReference>
<name>A0ABX5IU13_9GAMM</name>
<comment type="pathway">
    <text evidence="2 8">Cofactor biosynthesis; biotin biosynthesis.</text>
</comment>
<keyword evidence="4 8" id="KW-0489">Methyltransferase</keyword>
<evidence type="ECO:0000256" key="8">
    <source>
        <dbReference type="HAMAP-Rule" id="MF_00835"/>
    </source>
</evidence>
<comment type="catalytic activity">
    <reaction evidence="1 8">
        <text>malonyl-[ACP] + S-adenosyl-L-methionine = malonyl-[ACP] methyl ester + S-adenosyl-L-homocysteine</text>
        <dbReference type="Rhea" id="RHEA:17105"/>
        <dbReference type="Rhea" id="RHEA-COMP:9623"/>
        <dbReference type="Rhea" id="RHEA-COMP:9954"/>
        <dbReference type="ChEBI" id="CHEBI:57856"/>
        <dbReference type="ChEBI" id="CHEBI:59789"/>
        <dbReference type="ChEBI" id="CHEBI:78449"/>
        <dbReference type="ChEBI" id="CHEBI:78845"/>
        <dbReference type="EC" id="2.1.1.197"/>
    </reaction>
</comment>
<evidence type="ECO:0000256" key="2">
    <source>
        <dbReference type="ARBA" id="ARBA00004746"/>
    </source>
</evidence>
<dbReference type="InterPro" id="IPR011814">
    <property type="entry name" value="BioC"/>
</dbReference>
<dbReference type="PANTHER" id="PTHR43591">
    <property type="entry name" value="METHYLTRANSFERASE"/>
    <property type="match status" value="1"/>
</dbReference>
<keyword evidence="12" id="KW-1185">Reference proteome</keyword>
<dbReference type="InterPro" id="IPR013216">
    <property type="entry name" value="Methyltransf_11"/>
</dbReference>
<evidence type="ECO:0000256" key="7">
    <source>
        <dbReference type="ARBA" id="ARBA00022756"/>
    </source>
</evidence>
<feature type="region of interest" description="Disordered" evidence="9">
    <location>
        <begin position="119"/>
        <end position="150"/>
    </location>
</feature>
<feature type="compositionally biased region" description="Basic and acidic residues" evidence="9">
    <location>
        <begin position="133"/>
        <end position="148"/>
    </location>
</feature>
<dbReference type="Pfam" id="PF08241">
    <property type="entry name" value="Methyltransf_11"/>
    <property type="match status" value="1"/>
</dbReference>
<evidence type="ECO:0000256" key="9">
    <source>
        <dbReference type="SAM" id="MobiDB-lite"/>
    </source>
</evidence>
<dbReference type="EC" id="2.1.1.197" evidence="3 8"/>
<evidence type="ECO:0000313" key="12">
    <source>
        <dbReference type="Proteomes" id="UP000241895"/>
    </source>
</evidence>
<dbReference type="Proteomes" id="UP000241895">
    <property type="component" value="Unassembled WGS sequence"/>
</dbReference>
<dbReference type="CDD" id="cd02440">
    <property type="entry name" value="AdoMet_MTases"/>
    <property type="match status" value="1"/>
</dbReference>
<dbReference type="PANTHER" id="PTHR43591:SF24">
    <property type="entry name" value="2-METHOXY-6-POLYPRENYL-1,4-BENZOQUINOL METHYLASE, MITOCHONDRIAL"/>
    <property type="match status" value="1"/>
</dbReference>
<sequence>MNAPLVQRQLEPACSSDTASATPNQRDVSAAPDGTPGDWQRRVARAFSRAAPRYRELARAQMAMAETLWPHLPDHAERILDLGCGPGDLTRRVAERYPDASVLGLDLSAAMLAQARQTLVQQTPTQQTPARPAQDDRGTEPRRQEASPHPRATACAWVCADAQALPLADASLDLAISNLAIQWCPDLEQVLAELHRVLAPGGRAVLNTLLPGTLAEIGQVWRQPGKASGVLDFASLDDHRRAVLSRPWAATAFEQRAERFYYPDLDAVMASVKGVGAQVARPGARLSRQDIRQARARYEHLRRPEGLPVTYQRLTLILDR</sequence>
<proteinExistence type="inferred from homology"/>
<keyword evidence="7 8" id="KW-0093">Biotin biosynthesis</keyword>
<organism evidence="11 12">
    <name type="scientific">Halomonas litopenaei</name>
    <dbReference type="NCBI Taxonomy" id="2109328"/>
    <lineage>
        <taxon>Bacteria</taxon>
        <taxon>Pseudomonadati</taxon>
        <taxon>Pseudomonadota</taxon>
        <taxon>Gammaproteobacteria</taxon>
        <taxon>Oceanospirillales</taxon>
        <taxon>Halomonadaceae</taxon>
        <taxon>Halomonas</taxon>
    </lineage>
</organism>
<dbReference type="HAMAP" id="MF_00835">
    <property type="entry name" value="BioC"/>
    <property type="match status" value="1"/>
</dbReference>
<comment type="similarity">
    <text evidence="8">Belongs to the methyltransferase superfamily.</text>
</comment>
<dbReference type="GO" id="GO:0032259">
    <property type="term" value="P:methylation"/>
    <property type="evidence" value="ECO:0007669"/>
    <property type="project" value="UniProtKB-KW"/>
</dbReference>
<reference evidence="11 12" key="1">
    <citation type="submission" date="2018-03" db="EMBL/GenBank/DDBJ databases">
        <authorList>
            <person name="Zhou J."/>
            <person name="Li X."/>
            <person name="Xue M."/>
            <person name="Yin J."/>
        </authorList>
    </citation>
    <scope>NUCLEOTIDE SEQUENCE [LARGE SCALE GENOMIC DNA]</scope>
    <source>
        <strain evidence="11 12">SYSU ZJ2214</strain>
    </source>
</reference>
<evidence type="ECO:0000256" key="5">
    <source>
        <dbReference type="ARBA" id="ARBA00022679"/>
    </source>
</evidence>
<feature type="compositionally biased region" description="Polar residues" evidence="9">
    <location>
        <begin position="15"/>
        <end position="27"/>
    </location>
</feature>
<accession>A0ABX5IU13</accession>
<evidence type="ECO:0000256" key="6">
    <source>
        <dbReference type="ARBA" id="ARBA00022691"/>
    </source>
</evidence>
<evidence type="ECO:0000256" key="3">
    <source>
        <dbReference type="ARBA" id="ARBA00012327"/>
    </source>
</evidence>
<feature type="region of interest" description="Disordered" evidence="9">
    <location>
        <begin position="1"/>
        <end position="40"/>
    </location>
</feature>
<gene>
    <name evidence="8" type="primary">bioC</name>
    <name evidence="11" type="ORF">C6W88_13845</name>
</gene>
<dbReference type="Gene3D" id="3.40.50.150">
    <property type="entry name" value="Vaccinia Virus protein VP39"/>
    <property type="match status" value="1"/>
</dbReference>
<protein>
    <recommendedName>
        <fullName evidence="3 8">Malonyl-[acyl-carrier protein] O-methyltransferase</fullName>
        <shortName evidence="8">Malonyl-ACP O-methyltransferase</shortName>
        <ecNumber evidence="3 8">2.1.1.197</ecNumber>
    </recommendedName>
    <alternativeName>
        <fullName evidence="8">Biotin synthesis protein BioC</fullName>
    </alternativeName>
</protein>